<dbReference type="InterPro" id="IPR039633">
    <property type="entry name" value="PAP"/>
</dbReference>
<dbReference type="GO" id="GO:0009536">
    <property type="term" value="C:plastid"/>
    <property type="evidence" value="ECO:0007669"/>
    <property type="project" value="UniProtKB-SubCell"/>
</dbReference>
<gene>
    <name evidence="4" type="ORF">CEUSTIGMA_g5451.t1</name>
</gene>
<feature type="domain" description="Plastid lipid-associated protein/fibrillin conserved" evidence="3">
    <location>
        <begin position="31"/>
        <end position="192"/>
    </location>
</feature>
<dbReference type="EMBL" id="BEGY01000029">
    <property type="protein sequence ID" value="GAX78009.1"/>
    <property type="molecule type" value="Genomic_DNA"/>
</dbReference>
<accession>A0A250X515</accession>
<dbReference type="Pfam" id="PF04755">
    <property type="entry name" value="PAP_fibrillin"/>
    <property type="match status" value="1"/>
</dbReference>
<dbReference type="Proteomes" id="UP000232323">
    <property type="component" value="Unassembled WGS sequence"/>
</dbReference>
<evidence type="ECO:0000256" key="2">
    <source>
        <dbReference type="ARBA" id="ARBA00022640"/>
    </source>
</evidence>
<evidence type="ECO:0000259" key="3">
    <source>
        <dbReference type="Pfam" id="PF04755"/>
    </source>
</evidence>
<dbReference type="OrthoDB" id="423069at2759"/>
<dbReference type="PANTHER" id="PTHR31906">
    <property type="entry name" value="PLASTID-LIPID-ASSOCIATED PROTEIN 4, CHLOROPLASTIC-RELATED"/>
    <property type="match status" value="1"/>
</dbReference>
<comment type="subcellular location">
    <subcellularLocation>
        <location evidence="1">Plastid</location>
    </subcellularLocation>
</comment>
<evidence type="ECO:0000256" key="1">
    <source>
        <dbReference type="ARBA" id="ARBA00004474"/>
    </source>
</evidence>
<keyword evidence="2" id="KW-0934">Plastid</keyword>
<organism evidence="4 5">
    <name type="scientific">Chlamydomonas eustigma</name>
    <dbReference type="NCBI Taxonomy" id="1157962"/>
    <lineage>
        <taxon>Eukaryota</taxon>
        <taxon>Viridiplantae</taxon>
        <taxon>Chlorophyta</taxon>
        <taxon>core chlorophytes</taxon>
        <taxon>Chlorophyceae</taxon>
        <taxon>CS clade</taxon>
        <taxon>Chlamydomonadales</taxon>
        <taxon>Chlamydomonadaceae</taxon>
        <taxon>Chlamydomonas</taxon>
    </lineage>
</organism>
<proteinExistence type="predicted"/>
<dbReference type="InterPro" id="IPR006843">
    <property type="entry name" value="PAP/fibrillin_dom"/>
</dbReference>
<comment type="caution">
    <text evidence="4">The sequence shown here is derived from an EMBL/GenBank/DDBJ whole genome shotgun (WGS) entry which is preliminary data.</text>
</comment>
<evidence type="ECO:0000313" key="4">
    <source>
        <dbReference type="EMBL" id="GAX78009.1"/>
    </source>
</evidence>
<name>A0A250X515_9CHLO</name>
<protein>
    <recommendedName>
        <fullName evidence="3">Plastid lipid-associated protein/fibrillin conserved domain-containing protein</fullName>
    </recommendedName>
</protein>
<sequence length="202" mass="23246">MLTNKHYYPTSFARRRLRCNCSRYQSHSEVVRSLQTKIKDSEKDLIQSSLLEQDIRKLVSSLQACPYPCQAYDEKLSSTWRLLWTTEKETLFILANAKFFGTSAGNVYQIIDVNAKRLQNVITFPPEGSFVVNSDLNSDGHSRCSFKFTAAALNLPNQRKIPFPPFGQGWFETLYLDEEMRVSVDIRGDILVTERDGPPMFF</sequence>
<reference evidence="4 5" key="1">
    <citation type="submission" date="2017-08" db="EMBL/GenBank/DDBJ databases">
        <title>Acidophilic green algal genome provides insights into adaptation to an acidic environment.</title>
        <authorList>
            <person name="Hirooka S."/>
            <person name="Hirose Y."/>
            <person name="Kanesaki Y."/>
            <person name="Higuchi S."/>
            <person name="Fujiwara T."/>
            <person name="Onuma R."/>
            <person name="Era A."/>
            <person name="Ohbayashi R."/>
            <person name="Uzuka A."/>
            <person name="Nozaki H."/>
            <person name="Yoshikawa H."/>
            <person name="Miyagishima S.Y."/>
        </authorList>
    </citation>
    <scope>NUCLEOTIDE SEQUENCE [LARGE SCALE GENOMIC DNA]</scope>
    <source>
        <strain evidence="4 5">NIES-2499</strain>
    </source>
</reference>
<dbReference type="AlphaFoldDB" id="A0A250X515"/>
<evidence type="ECO:0000313" key="5">
    <source>
        <dbReference type="Proteomes" id="UP000232323"/>
    </source>
</evidence>
<dbReference type="STRING" id="1157962.A0A250X515"/>
<keyword evidence="5" id="KW-1185">Reference proteome</keyword>